<reference evidence="2 3" key="1">
    <citation type="journal article" date="2009" name="Genome Res.">
        <title>Comparative genomics of protoploid Saccharomycetaceae.</title>
        <authorList>
            <consortium name="The Genolevures Consortium"/>
            <person name="Souciet J.-L."/>
            <person name="Dujon B."/>
            <person name="Gaillardin C."/>
            <person name="Johnston M."/>
            <person name="Baret P.V."/>
            <person name="Cliften P."/>
            <person name="Sherman D.J."/>
            <person name="Weissenbach J."/>
            <person name="Westhof E."/>
            <person name="Wincker P."/>
            <person name="Jubin C."/>
            <person name="Poulain J."/>
            <person name="Barbe V."/>
            <person name="Segurens B."/>
            <person name="Artiguenave F."/>
            <person name="Anthouard V."/>
            <person name="Vacherie B."/>
            <person name="Val M.-E."/>
            <person name="Fulton R.S."/>
            <person name="Minx P."/>
            <person name="Wilson R."/>
            <person name="Durrens P."/>
            <person name="Jean G."/>
            <person name="Marck C."/>
            <person name="Martin T."/>
            <person name="Nikolski M."/>
            <person name="Rolland T."/>
            <person name="Seret M.-L."/>
            <person name="Casaregola S."/>
            <person name="Despons L."/>
            <person name="Fairhead C."/>
            <person name="Fischer G."/>
            <person name="Lafontaine I."/>
            <person name="Leh V."/>
            <person name="Lemaire M."/>
            <person name="de Montigny J."/>
            <person name="Neuveglise C."/>
            <person name="Thierry A."/>
            <person name="Blanc-Lenfle I."/>
            <person name="Bleykasten C."/>
            <person name="Diffels J."/>
            <person name="Fritsch E."/>
            <person name="Frangeul L."/>
            <person name="Goeffon A."/>
            <person name="Jauniaux N."/>
            <person name="Kachouri-Lafond R."/>
            <person name="Payen C."/>
            <person name="Potier S."/>
            <person name="Pribylova L."/>
            <person name="Ozanne C."/>
            <person name="Richard G.-F."/>
            <person name="Sacerdot C."/>
            <person name="Straub M.-L."/>
            <person name="Talla E."/>
        </authorList>
    </citation>
    <scope>NUCLEOTIDE SEQUENCE [LARGE SCALE GENOMIC DNA]</scope>
    <source>
        <strain evidence="3">ATCC 56472 / CBS 6340 / NRRL Y-8284</strain>
    </source>
</reference>
<evidence type="ECO:0000256" key="1">
    <source>
        <dbReference type="SAM" id="MobiDB-lite"/>
    </source>
</evidence>
<evidence type="ECO:0000313" key="3">
    <source>
        <dbReference type="Proteomes" id="UP000002036"/>
    </source>
</evidence>
<dbReference type="OrthoDB" id="4090114at2759"/>
<dbReference type="GO" id="GO:0033768">
    <property type="term" value="C:SUMO-targeted ubiquitin ligase complex"/>
    <property type="evidence" value="ECO:0007669"/>
    <property type="project" value="TreeGrafter"/>
</dbReference>
<organism evidence="2 3">
    <name type="scientific">Lachancea thermotolerans (strain ATCC 56472 / CBS 6340 / NRRL Y-8284)</name>
    <name type="common">Yeast</name>
    <name type="synonym">Kluyveromyces thermotolerans</name>
    <dbReference type="NCBI Taxonomy" id="559295"/>
    <lineage>
        <taxon>Eukaryota</taxon>
        <taxon>Fungi</taxon>
        <taxon>Dikarya</taxon>
        <taxon>Ascomycota</taxon>
        <taxon>Saccharomycotina</taxon>
        <taxon>Saccharomycetes</taxon>
        <taxon>Saccharomycetales</taxon>
        <taxon>Saccharomycetaceae</taxon>
        <taxon>Lachancea</taxon>
    </lineage>
</organism>
<keyword evidence="3" id="KW-1185">Reference proteome</keyword>
<dbReference type="EMBL" id="CU928169">
    <property type="protein sequence ID" value="CAR23734.1"/>
    <property type="molecule type" value="Genomic_DNA"/>
</dbReference>
<gene>
    <name evidence="2" type="ordered locus">KLTH0E15884g</name>
</gene>
<name>C5DIX3_LACTC</name>
<dbReference type="FunCoup" id="C5DIX3">
    <property type="interactions" value="91"/>
</dbReference>
<feature type="region of interest" description="Disordered" evidence="1">
    <location>
        <begin position="215"/>
        <end position="234"/>
    </location>
</feature>
<dbReference type="HOGENOM" id="CLU_445559_0_0_1"/>
<protein>
    <submittedName>
        <fullName evidence="2">KLTH0E15884p</fullName>
    </submittedName>
</protein>
<dbReference type="PANTHER" id="PTHR28042:SF1">
    <property type="entry name" value="E3 UBIQUITIN-PROTEIN LIGASE COMPLEX SLX5-SLX8 SUBUNIT SLX5"/>
    <property type="match status" value="1"/>
</dbReference>
<dbReference type="GeneID" id="8292342"/>
<dbReference type="InterPro" id="IPR038886">
    <property type="entry name" value="E3_SLX5/Rfp1"/>
</dbReference>
<proteinExistence type="predicted"/>
<dbReference type="OMA" id="RCFARID"/>
<dbReference type="KEGG" id="lth:KLTH0E15884g"/>
<evidence type="ECO:0000313" key="2">
    <source>
        <dbReference type="EMBL" id="CAR23734.1"/>
    </source>
</evidence>
<sequence>MNPEDTNMDGTPPECSQNDVIEIESDTEDETQVLPGTLEAPDIGQMHGSLVDDLPSQNNASEVFCNTEDDDEIQLLGETVLDGNNAAAPRLGNPNINRAESVGVAQIRPHQPSAAGEEDLVILEERNNSPSFVLNLPGGEHLQISGSPLDQPVRRSFQTQGNRHTNSANGRRRLLRRTARRASSLFLHPSDEEDEGFAYENTDLLPTGVRLRRQRNSMMQRRPNPPRRQLLGTGDDVDDPELLSLEAQINSFPFEVRSAFDHAQSIHEFRSILQSVDRQSYEQRQDELTHLFTVYRGHVMRSWANDRLRRARDAASGMNTRTTDRTSQAHNLRYSPTLAGIIARTFNPILGHMHMAYEPGLGTGMAAYNDADEERQTQNIIQMIQEREEREFESRKRKYMEDTKPKQSGYLQKAAKLPDGYSASFDTTPRMNISIMKNGQNEELTVVDDHADALYMDIPACCLCGVELGVGIPDGFQGLYEEDRGVSFEALKAKYNFHCPYQTLSKPSVADRDLSRRTYVAQCGHSFCGRCFARIDNARSFNRASKKKLSELKGASNPDNYGPKNCPAKDCNNRLRSRGKMREVYF</sequence>
<dbReference type="eggNOG" id="ENOG502QTIW">
    <property type="taxonomic scope" value="Eukaryota"/>
</dbReference>
<dbReference type="GO" id="GO:0004842">
    <property type="term" value="F:ubiquitin-protein transferase activity"/>
    <property type="evidence" value="ECO:0007669"/>
    <property type="project" value="TreeGrafter"/>
</dbReference>
<accession>C5DIX3</accession>
<dbReference type="InParanoid" id="C5DIX3"/>
<dbReference type="Proteomes" id="UP000002036">
    <property type="component" value="Chromosome E"/>
</dbReference>
<dbReference type="STRING" id="559295.C5DIX3"/>
<dbReference type="RefSeq" id="XP_002554171.1">
    <property type="nucleotide sequence ID" value="XM_002554125.1"/>
</dbReference>
<dbReference type="AlphaFoldDB" id="C5DIX3"/>
<dbReference type="PANTHER" id="PTHR28042">
    <property type="entry name" value="E3 UBIQUITIN-PROTEIN LIGASE COMPLEX SLX5-SLX8 SUBUNIT SLX5"/>
    <property type="match status" value="1"/>
</dbReference>